<organism evidence="6 7">
    <name type="scientific">Macrolepiota fuliginosa MF-IS2</name>
    <dbReference type="NCBI Taxonomy" id="1400762"/>
    <lineage>
        <taxon>Eukaryota</taxon>
        <taxon>Fungi</taxon>
        <taxon>Dikarya</taxon>
        <taxon>Basidiomycota</taxon>
        <taxon>Agaricomycotina</taxon>
        <taxon>Agaricomycetes</taxon>
        <taxon>Agaricomycetidae</taxon>
        <taxon>Agaricales</taxon>
        <taxon>Agaricineae</taxon>
        <taxon>Agaricaceae</taxon>
        <taxon>Macrolepiota</taxon>
    </lineage>
</organism>
<evidence type="ECO:0000313" key="6">
    <source>
        <dbReference type="EMBL" id="KAF9442532.1"/>
    </source>
</evidence>
<dbReference type="InterPro" id="IPR000073">
    <property type="entry name" value="AB_hydrolase_1"/>
</dbReference>
<dbReference type="EMBL" id="MU151613">
    <property type="protein sequence ID" value="KAF9442532.1"/>
    <property type="molecule type" value="Genomic_DNA"/>
</dbReference>
<evidence type="ECO:0000256" key="3">
    <source>
        <dbReference type="SAM" id="SignalP"/>
    </source>
</evidence>
<dbReference type="Pfam" id="PF08386">
    <property type="entry name" value="Abhydrolase_4"/>
    <property type="match status" value="1"/>
</dbReference>
<dbReference type="Pfam" id="PF00561">
    <property type="entry name" value="Abhydrolase_1"/>
    <property type="match status" value="1"/>
</dbReference>
<comment type="caution">
    <text evidence="6">The sequence shown here is derived from an EMBL/GenBank/DDBJ whole genome shotgun (WGS) entry which is preliminary data.</text>
</comment>
<keyword evidence="3" id="KW-0732">Signal</keyword>
<evidence type="ECO:0000313" key="7">
    <source>
        <dbReference type="Proteomes" id="UP000807342"/>
    </source>
</evidence>
<keyword evidence="7" id="KW-1185">Reference proteome</keyword>
<proteinExistence type="inferred from homology"/>
<accession>A0A9P5X1G7</accession>
<protein>
    <recommendedName>
        <fullName evidence="8">AB hydrolase-1 domain-containing protein</fullName>
    </recommendedName>
</protein>
<sequence>MSFRWSLRKLWAVFTVLSLVVLCSSTNNFYWIDIEPTHDLVWHSCYQPLHRECARLLVPLNHLNQSSRDHGRASIALIRKPSRFSSGSSTLHSRYRGPILFNPGGPGGSGISLINQYGDLLAQVLGDEFDIVGFDPRGVGRSTPKVNFFGSAASGEKELWGYEGLYVIRDKGVSVENIWARAVVRNKISLENKGEWLGNVNTEQAAYDMLSITKAFGREKLMYWGFSYGTILGATFAALFPDKVERVVLDGVVDAEDYYATSWTTNLLNTTATLDQFFMTCHAAGSSSCAFWAPSPSLISANLTRIYKDLIVNPIPIHTSTSYGVLDYSRLRITIFMALYSPWASWPLLAQALADLGGPNRDPKRIWQMSATPTFGCPSCSLSCDDKDRREREFGVDNFLDALTAILCSDGLDTPADVAAAKKYFETFTSVSEWADVWGSIRLSCAGWPKVKKGFQGPVEGRTGFPILFVGNTADPVTPLASAKRMSKRFPGSRVLTQDSPGHASISAPSVCTQSHVRRYFLNGTLPPEGTVCPVISAPFPSDSSHRFELGGVPKASGDVMEVVFKSEGTSREQGLWDAVDRLSKAWNFPFNPTFL</sequence>
<evidence type="ECO:0000256" key="1">
    <source>
        <dbReference type="ARBA" id="ARBA00010088"/>
    </source>
</evidence>
<keyword evidence="2" id="KW-0378">Hydrolase</keyword>
<comment type="similarity">
    <text evidence="1">Belongs to the peptidase S33 family.</text>
</comment>
<reference evidence="6" key="1">
    <citation type="submission" date="2020-11" db="EMBL/GenBank/DDBJ databases">
        <authorList>
            <consortium name="DOE Joint Genome Institute"/>
            <person name="Ahrendt S."/>
            <person name="Riley R."/>
            <person name="Andreopoulos W."/>
            <person name="Labutti K."/>
            <person name="Pangilinan J."/>
            <person name="Ruiz-Duenas F.J."/>
            <person name="Barrasa J.M."/>
            <person name="Sanchez-Garcia M."/>
            <person name="Camarero S."/>
            <person name="Miyauchi S."/>
            <person name="Serrano A."/>
            <person name="Linde D."/>
            <person name="Babiker R."/>
            <person name="Drula E."/>
            <person name="Ayuso-Fernandez I."/>
            <person name="Pacheco R."/>
            <person name="Padilla G."/>
            <person name="Ferreira P."/>
            <person name="Barriuso J."/>
            <person name="Kellner H."/>
            <person name="Castanera R."/>
            <person name="Alfaro M."/>
            <person name="Ramirez L."/>
            <person name="Pisabarro A.G."/>
            <person name="Kuo A."/>
            <person name="Tritt A."/>
            <person name="Lipzen A."/>
            <person name="He G."/>
            <person name="Yan M."/>
            <person name="Ng V."/>
            <person name="Cullen D."/>
            <person name="Martin F."/>
            <person name="Rosso M.-N."/>
            <person name="Henrissat B."/>
            <person name="Hibbett D."/>
            <person name="Martinez A.T."/>
            <person name="Grigoriev I.V."/>
        </authorList>
    </citation>
    <scope>NUCLEOTIDE SEQUENCE</scope>
    <source>
        <strain evidence="6">MF-IS2</strain>
    </source>
</reference>
<feature type="chain" id="PRO_5040379578" description="AB hydrolase-1 domain-containing protein" evidence="3">
    <location>
        <begin position="26"/>
        <end position="596"/>
    </location>
</feature>
<evidence type="ECO:0008006" key="8">
    <source>
        <dbReference type="Google" id="ProtNLM"/>
    </source>
</evidence>
<dbReference type="PANTHER" id="PTHR43248">
    <property type="entry name" value="2-SUCCINYL-6-HYDROXY-2,4-CYCLOHEXADIENE-1-CARBOXYLATE SYNTHASE"/>
    <property type="match status" value="1"/>
</dbReference>
<dbReference type="InterPro" id="IPR013595">
    <property type="entry name" value="Pept_S33_TAP-like_C"/>
</dbReference>
<dbReference type="SUPFAM" id="SSF53474">
    <property type="entry name" value="alpha/beta-Hydrolases"/>
    <property type="match status" value="1"/>
</dbReference>
<dbReference type="InterPro" id="IPR029058">
    <property type="entry name" value="AB_hydrolase_fold"/>
</dbReference>
<evidence type="ECO:0000256" key="2">
    <source>
        <dbReference type="ARBA" id="ARBA00022801"/>
    </source>
</evidence>
<dbReference type="PANTHER" id="PTHR43248:SF25">
    <property type="entry name" value="AB HYDROLASE-1 DOMAIN-CONTAINING PROTEIN-RELATED"/>
    <property type="match status" value="1"/>
</dbReference>
<dbReference type="Proteomes" id="UP000807342">
    <property type="component" value="Unassembled WGS sequence"/>
</dbReference>
<name>A0A9P5X1G7_9AGAR</name>
<dbReference type="OrthoDB" id="425534at2759"/>
<dbReference type="InterPro" id="IPR051601">
    <property type="entry name" value="Serine_prot/Carboxylest_S33"/>
</dbReference>
<dbReference type="GO" id="GO:0016787">
    <property type="term" value="F:hydrolase activity"/>
    <property type="evidence" value="ECO:0007669"/>
    <property type="project" value="UniProtKB-KW"/>
</dbReference>
<evidence type="ECO:0000259" key="4">
    <source>
        <dbReference type="Pfam" id="PF00561"/>
    </source>
</evidence>
<feature type="signal peptide" evidence="3">
    <location>
        <begin position="1"/>
        <end position="25"/>
    </location>
</feature>
<gene>
    <name evidence="6" type="ORF">P691DRAFT_738881</name>
</gene>
<feature type="domain" description="Peptidase S33 tripeptidyl aminopeptidase-like C-terminal" evidence="5">
    <location>
        <begin position="434"/>
        <end position="533"/>
    </location>
</feature>
<dbReference type="Gene3D" id="3.40.50.1820">
    <property type="entry name" value="alpha/beta hydrolase"/>
    <property type="match status" value="1"/>
</dbReference>
<feature type="domain" description="AB hydrolase-1" evidence="4">
    <location>
        <begin position="98"/>
        <end position="257"/>
    </location>
</feature>
<evidence type="ECO:0000259" key="5">
    <source>
        <dbReference type="Pfam" id="PF08386"/>
    </source>
</evidence>
<dbReference type="AlphaFoldDB" id="A0A9P5X1G7"/>